<feature type="compositionally biased region" description="Basic and acidic residues" evidence="1">
    <location>
        <begin position="503"/>
        <end position="545"/>
    </location>
</feature>
<feature type="compositionally biased region" description="Basic and acidic residues" evidence="1">
    <location>
        <begin position="631"/>
        <end position="647"/>
    </location>
</feature>
<evidence type="ECO:0000259" key="2">
    <source>
        <dbReference type="Pfam" id="PF13768"/>
    </source>
</evidence>
<dbReference type="PANTHER" id="PTHR14343:SF4">
    <property type="entry name" value="DUF4537 DOMAIN-CONTAINING PROTEIN"/>
    <property type="match status" value="1"/>
</dbReference>
<evidence type="ECO:0000313" key="5">
    <source>
        <dbReference type="RefSeq" id="XP_026548811.1"/>
    </source>
</evidence>
<name>A0A6J1W0L2_9SAUR</name>
<dbReference type="Proteomes" id="UP000504612">
    <property type="component" value="Unplaced"/>
</dbReference>
<dbReference type="Pfam" id="PF13768">
    <property type="entry name" value="VWA_3"/>
    <property type="match status" value="1"/>
</dbReference>
<dbReference type="AlphaFoldDB" id="A0A6J1W0L2"/>
<proteinExistence type="predicted"/>
<sequence>MPHLCHTTVPLLAGIHEHNVVFVIYTSECNPCNPCIMKELLIRTLYSLGSRLMDSMFNIIWCSSKVFKWQNELVECSLTNIMDAASWIRTLQMNSKGKANAWNAIEEAIENPSCQAIYLFTSGLAEGSVEEICSHLKDTKQSCPVHIVQLIENRDSNKISGQKLLEKVAKMSGGTLQAIDGASCEDKTGCNLGFHHPGNVSNHLGFPPLTDHCTKLFPLGAWAPDTCNTCLRSSIQENLGDCTTNSHHLLRGTRVLARKQTDGYYYLSHIVQKVKNSNEHVLVEFERCQRSRKGKAPFRRQETPLYDIIHYDDARWQPLSAGDGTLAPWDKNGKRYGPGIVLQVAESSDYSAFQHSEVLINFWNGRTKTISADVAVRISLPLYERIVLELQMPLRARQMLVEQNPDYPSVVPPGYRASGACRHKHLTWMPWPQTQKTHCNGVCGSNTHFLPWSFCCPLQNHSTSSTSSTWADDTWIAKVSSSKEELSKKLEDQLSIGRPPTLESDKDAKRDCSKLKKETNLADAKSWEENETKVAEPSEDQKVMDSEDTTNNTGTMVDITTNAVFLQPNLSGSSTQLSQRNASQKTYLANNSKLQAKLDWVDKSLKKDRVAIESVLHMRRSYSAPPSGQKLLEKEAPWDSPREVDANPVKIDFKRQKWEQRQLRKEQQQQEIHLKREMRIENKRQQSLQRTLQGSQRLQEQSDRAERHLEQLRGAKTERRRQESHFQEEEGKKENQRREFLKAQHKQREKQLAKHNRMIDGQEKKRLALLRNRKEVRQKNAEIALKEQIAENKKKEAVKCQLSHKREQVLQNKEKEMQMKKGLLQYLREHDLLLLRASMLP</sequence>
<dbReference type="InterPro" id="IPR002035">
    <property type="entry name" value="VWF_A"/>
</dbReference>
<feature type="compositionally biased region" description="Polar residues" evidence="1">
    <location>
        <begin position="685"/>
        <end position="699"/>
    </location>
</feature>
<keyword evidence="4" id="KW-1185">Reference proteome</keyword>
<reference evidence="5" key="1">
    <citation type="submission" date="2025-08" db="UniProtKB">
        <authorList>
            <consortium name="RefSeq"/>
        </authorList>
    </citation>
    <scope>IDENTIFICATION</scope>
</reference>
<dbReference type="Pfam" id="PF15057">
    <property type="entry name" value="DUF4537"/>
    <property type="match status" value="1"/>
</dbReference>
<organism evidence="4 5">
    <name type="scientific">Notechis scutatus</name>
    <name type="common">mainland tiger snake</name>
    <dbReference type="NCBI Taxonomy" id="8663"/>
    <lineage>
        <taxon>Eukaryota</taxon>
        <taxon>Metazoa</taxon>
        <taxon>Chordata</taxon>
        <taxon>Craniata</taxon>
        <taxon>Vertebrata</taxon>
        <taxon>Euteleostomi</taxon>
        <taxon>Lepidosauria</taxon>
        <taxon>Squamata</taxon>
        <taxon>Bifurcata</taxon>
        <taxon>Unidentata</taxon>
        <taxon>Episquamata</taxon>
        <taxon>Toxicofera</taxon>
        <taxon>Serpentes</taxon>
        <taxon>Colubroidea</taxon>
        <taxon>Elapidae</taxon>
        <taxon>Hydrophiinae</taxon>
        <taxon>Notechis</taxon>
    </lineage>
</organism>
<gene>
    <name evidence="5" type="primary">LOC113430591</name>
</gene>
<dbReference type="KEGG" id="nss:113430591"/>
<evidence type="ECO:0000256" key="1">
    <source>
        <dbReference type="SAM" id="MobiDB-lite"/>
    </source>
</evidence>
<evidence type="ECO:0000313" key="4">
    <source>
        <dbReference type="Proteomes" id="UP000504612"/>
    </source>
</evidence>
<dbReference type="RefSeq" id="XP_026548811.1">
    <property type="nucleotide sequence ID" value="XM_026693026.1"/>
</dbReference>
<dbReference type="InterPro" id="IPR032770">
    <property type="entry name" value="DUF4537"/>
</dbReference>
<feature type="domain" description="DUF4537" evidence="3">
    <location>
        <begin position="252"/>
        <end position="387"/>
    </location>
</feature>
<protein>
    <submittedName>
        <fullName evidence="5">Uncharacterized protein LOC113430591</fullName>
    </submittedName>
</protein>
<feature type="domain" description="VWFA" evidence="2">
    <location>
        <begin position="19"/>
        <end position="177"/>
    </location>
</feature>
<accession>A0A6J1W0L2</accession>
<dbReference type="GeneID" id="113430591"/>
<feature type="region of interest" description="Disordered" evidence="1">
    <location>
        <begin position="488"/>
        <end position="554"/>
    </location>
</feature>
<evidence type="ECO:0000259" key="3">
    <source>
        <dbReference type="Pfam" id="PF15057"/>
    </source>
</evidence>
<feature type="region of interest" description="Disordered" evidence="1">
    <location>
        <begin position="676"/>
        <end position="739"/>
    </location>
</feature>
<dbReference type="PANTHER" id="PTHR14343">
    <property type="entry name" value="VWFA DOMAIN-CONTAINING PROTEIN"/>
    <property type="match status" value="1"/>
</dbReference>
<feature type="region of interest" description="Disordered" evidence="1">
    <location>
        <begin position="622"/>
        <end position="647"/>
    </location>
</feature>
<feature type="compositionally biased region" description="Basic and acidic residues" evidence="1">
    <location>
        <begin position="700"/>
        <end position="739"/>
    </location>
</feature>
<dbReference type="Gene3D" id="2.30.30.140">
    <property type="match status" value="1"/>
</dbReference>